<proteinExistence type="inferred from homology"/>
<evidence type="ECO:0000256" key="3">
    <source>
        <dbReference type="ARBA" id="ARBA00022475"/>
    </source>
</evidence>
<dbReference type="AlphaFoldDB" id="A0A1D8UZ47"/>
<dbReference type="InterPro" id="IPR018076">
    <property type="entry name" value="T2SS_GspF_dom"/>
</dbReference>
<reference evidence="8 9" key="1">
    <citation type="journal article" date="2016" name="Microb. Cell Fact.">
        <title>Dissection of exopolysaccharide biosynthesis in Kozakia baliensis.</title>
        <authorList>
            <person name="Brandt J.U."/>
            <person name="Jakob F."/>
            <person name="Behr J."/>
            <person name="Geissler A.J."/>
            <person name="Vogel R.F."/>
        </authorList>
    </citation>
    <scope>NUCLEOTIDE SEQUENCE [LARGE SCALE GENOMIC DNA]</scope>
    <source>
        <strain evidence="8 9">DSM 14400</strain>
        <plasmid evidence="9">Plasmid pkb14400_3</plasmid>
    </source>
</reference>
<dbReference type="GO" id="GO:0005886">
    <property type="term" value="C:plasma membrane"/>
    <property type="evidence" value="ECO:0007669"/>
    <property type="project" value="UniProtKB-SubCell"/>
</dbReference>
<organism evidence="8 9">
    <name type="scientific">Kozakia baliensis</name>
    <dbReference type="NCBI Taxonomy" id="153496"/>
    <lineage>
        <taxon>Bacteria</taxon>
        <taxon>Pseudomonadati</taxon>
        <taxon>Pseudomonadota</taxon>
        <taxon>Alphaproteobacteria</taxon>
        <taxon>Acetobacterales</taxon>
        <taxon>Acetobacteraceae</taxon>
        <taxon>Kozakia</taxon>
    </lineage>
</organism>
<evidence type="ECO:0000256" key="7">
    <source>
        <dbReference type="ARBA" id="ARBA00023136"/>
    </source>
</evidence>
<dbReference type="Gene3D" id="1.20.81.30">
    <property type="entry name" value="Type II secretion system (T2SS), domain F"/>
    <property type="match status" value="2"/>
</dbReference>
<evidence type="ECO:0000313" key="8">
    <source>
        <dbReference type="EMBL" id="AOX18837.1"/>
    </source>
</evidence>
<dbReference type="EMBL" id="CP014677">
    <property type="protein sequence ID" value="AOX18837.1"/>
    <property type="molecule type" value="Genomic_DNA"/>
</dbReference>
<comment type="subcellular location">
    <subcellularLocation>
        <location evidence="1">Cell inner membrane</location>
        <topology evidence="1">Multi-pass membrane protein</topology>
    </subcellularLocation>
</comment>
<evidence type="ECO:0000256" key="4">
    <source>
        <dbReference type="ARBA" id="ARBA00022519"/>
    </source>
</evidence>
<keyword evidence="8" id="KW-0614">Plasmid</keyword>
<dbReference type="Pfam" id="PF00482">
    <property type="entry name" value="T2SSF"/>
    <property type="match status" value="2"/>
</dbReference>
<geneLocation type="plasmid" evidence="9">
    <name>pkb14400_3</name>
</geneLocation>
<dbReference type="PANTHER" id="PTHR30012">
    <property type="entry name" value="GENERAL SECRETION PATHWAY PROTEIN"/>
    <property type="match status" value="1"/>
</dbReference>
<evidence type="ECO:0000313" key="9">
    <source>
        <dbReference type="Proteomes" id="UP000179145"/>
    </source>
</evidence>
<accession>A0A1D8UZ47</accession>
<dbReference type="RefSeq" id="WP_070404272.1">
    <property type="nucleotide sequence ID" value="NZ_BJVW01000036.1"/>
</dbReference>
<dbReference type="PANTHER" id="PTHR30012:SF0">
    <property type="entry name" value="TYPE II SECRETION SYSTEM PROTEIN F-RELATED"/>
    <property type="match status" value="1"/>
</dbReference>
<dbReference type="PRINTS" id="PR00812">
    <property type="entry name" value="BCTERIALGSPF"/>
</dbReference>
<keyword evidence="3" id="KW-1003">Cell membrane</keyword>
<keyword evidence="7" id="KW-0472">Membrane</keyword>
<sequence>MTQFFFLAVDGSGATVKGHLEAESEAAVLAQLRQDGRIPMRVDIARIQSTRGSLANFDLFRRRDLRRSELAGVTRELAIMLDAGQDIDRALRFLIQTTPTARVQSVLEAIRSEVRDGKALHKTMEVRPRSFPRLYVGMVRAAEASGDLAPTMARLALLMDRERALSTTIGSALIYPAMLILAASGSIYFLLTDVLPQFVPLFEQNGAALPLSTQFMIWLGERLRKDFLTGLGIGVVGILLGVQLARRPKVRYSFDAFILRLPLVGSLIREIIAARFTRIFGTMLENGVPLLNALTITQDAIGNRAARNALEAALQGVKAGRGLSGTLSATRIFPTRTTQLLLLGEETARLGSMAVKAAEIHEEQVRIVIQRLLAFLVPAITIVMGLIVAGIVSSLLLAMLGLNDLAK</sequence>
<dbReference type="InterPro" id="IPR003004">
    <property type="entry name" value="GspF/PilC"/>
</dbReference>
<evidence type="ECO:0000256" key="1">
    <source>
        <dbReference type="ARBA" id="ARBA00004429"/>
    </source>
</evidence>
<evidence type="ECO:0000256" key="2">
    <source>
        <dbReference type="ARBA" id="ARBA00005745"/>
    </source>
</evidence>
<evidence type="ECO:0000256" key="6">
    <source>
        <dbReference type="ARBA" id="ARBA00022989"/>
    </source>
</evidence>
<dbReference type="Proteomes" id="UP000179145">
    <property type="component" value="Plasmid pKB14400_3"/>
</dbReference>
<comment type="similarity">
    <text evidence="2">Belongs to the GSP F family.</text>
</comment>
<dbReference type="OrthoDB" id="9805682at2"/>
<keyword evidence="4" id="KW-0997">Cell inner membrane</keyword>
<protein>
    <submittedName>
        <fullName evidence="8">General secretion pathway protein GspF</fullName>
    </submittedName>
</protein>
<dbReference type="InterPro" id="IPR042094">
    <property type="entry name" value="T2SS_GspF_sf"/>
</dbReference>
<dbReference type="GO" id="GO:0015628">
    <property type="term" value="P:protein secretion by the type II secretion system"/>
    <property type="evidence" value="ECO:0007669"/>
    <property type="project" value="TreeGrafter"/>
</dbReference>
<name>A0A1D8UZ47_9PROT</name>
<keyword evidence="5" id="KW-0812">Transmembrane</keyword>
<dbReference type="KEGG" id="kba:A0U89_16255"/>
<gene>
    <name evidence="8" type="ORF">A0U89_16255</name>
</gene>
<keyword evidence="9" id="KW-1185">Reference proteome</keyword>
<evidence type="ECO:0000256" key="5">
    <source>
        <dbReference type="ARBA" id="ARBA00022692"/>
    </source>
</evidence>
<keyword evidence="6" id="KW-1133">Transmembrane helix</keyword>
<dbReference type="FunFam" id="1.20.81.30:FF:000001">
    <property type="entry name" value="Type II secretion system protein F"/>
    <property type="match status" value="1"/>
</dbReference>